<dbReference type="EMBL" id="JBHSWA010000003">
    <property type="protein sequence ID" value="MFC6643569.1"/>
    <property type="molecule type" value="Genomic_DNA"/>
</dbReference>
<reference evidence="3" key="1">
    <citation type="journal article" date="2019" name="Int. J. Syst. Evol. Microbiol.">
        <title>The Global Catalogue of Microorganisms (GCM) 10K type strain sequencing project: providing services to taxonomists for standard genome sequencing and annotation.</title>
        <authorList>
            <consortium name="The Broad Institute Genomics Platform"/>
            <consortium name="The Broad Institute Genome Sequencing Center for Infectious Disease"/>
            <person name="Wu L."/>
            <person name="Ma J."/>
        </authorList>
    </citation>
    <scope>NUCLEOTIDE SEQUENCE [LARGE SCALE GENOMIC DNA]</scope>
    <source>
        <strain evidence="3">NBRC 111368</strain>
    </source>
</reference>
<dbReference type="Proteomes" id="UP001596403">
    <property type="component" value="Unassembled WGS sequence"/>
</dbReference>
<comment type="caution">
    <text evidence="2">The sequence shown here is derived from an EMBL/GenBank/DDBJ whole genome shotgun (WGS) entry which is preliminary data.</text>
</comment>
<protein>
    <submittedName>
        <fullName evidence="2">DUF1127 domain-containing protein</fullName>
    </submittedName>
</protein>
<proteinExistence type="predicted"/>
<dbReference type="Pfam" id="PF06568">
    <property type="entry name" value="YjiS-like"/>
    <property type="match status" value="1"/>
</dbReference>
<evidence type="ECO:0000313" key="2">
    <source>
        <dbReference type="EMBL" id="MFC6643569.1"/>
    </source>
</evidence>
<gene>
    <name evidence="2" type="ORF">ACFQAU_19485</name>
</gene>
<organism evidence="2 3">
    <name type="scientific">Sulfitobacter profundi</name>
    <dbReference type="NCBI Taxonomy" id="2679961"/>
    <lineage>
        <taxon>Bacteria</taxon>
        <taxon>Pseudomonadati</taxon>
        <taxon>Pseudomonadota</taxon>
        <taxon>Alphaproteobacteria</taxon>
        <taxon>Rhodobacterales</taxon>
        <taxon>Roseobacteraceae</taxon>
        <taxon>Sulfitobacter</taxon>
    </lineage>
</organism>
<sequence length="115" mass="13072">MRMAERDATSVAVQPSRHGECHVRLFHRQLFTIQIDSPSPKPAGFSAQPGALRRLMRSAVLGWKRQRTIAALQELDDYVLRDIGLHRDEIPLIVKRMQAETLPRNGSTSLKHQHA</sequence>
<keyword evidence="3" id="KW-1185">Reference proteome</keyword>
<accession>A0ABW1Z348</accession>
<feature type="domain" description="YjiS-like" evidence="1">
    <location>
        <begin position="60"/>
        <end position="90"/>
    </location>
</feature>
<dbReference type="InterPro" id="IPR009506">
    <property type="entry name" value="YjiS-like"/>
</dbReference>
<evidence type="ECO:0000259" key="1">
    <source>
        <dbReference type="Pfam" id="PF06568"/>
    </source>
</evidence>
<evidence type="ECO:0000313" key="3">
    <source>
        <dbReference type="Proteomes" id="UP001596403"/>
    </source>
</evidence>
<name>A0ABW1Z348_9RHOB</name>